<dbReference type="Pfam" id="PF18944">
    <property type="entry name" value="DUF5691"/>
    <property type="match status" value="1"/>
</dbReference>
<dbReference type="AlphaFoldDB" id="A0A841HTJ7"/>
<evidence type="ECO:0000256" key="1">
    <source>
        <dbReference type="SAM" id="MobiDB-lite"/>
    </source>
</evidence>
<gene>
    <name evidence="2" type="ORF">HNR42_000089</name>
</gene>
<keyword evidence="3" id="KW-1185">Reference proteome</keyword>
<feature type="region of interest" description="Disordered" evidence="1">
    <location>
        <begin position="286"/>
        <end position="315"/>
    </location>
</feature>
<protein>
    <submittedName>
        <fullName evidence="2">Uncharacterized protein</fullName>
    </submittedName>
</protein>
<sequence>MSGASTWEALLARALVGTDRAPASDLDAVGELGDALRAASDRGGSAALLAHAALLAPYRRAGFVPLSVSSLPEPAAPETRPLVPLPTRVRLREMLEGERGRLLPELISAAAARGLRLPASLLPELLARPDLRTLPELSAAAGARGAWLAADLVQGETLEDGELLSRWEHGDLALRTRTLSELRRRDPGRARELLEADWAGEPAANRAELLGVLREGLGPEDEAFLEAALADRGKTVRQGAAQLLAALPGSALIERHWARAREWVVFVRKPPSALERARALARGRDPLPRLEVTPPGTCDADMQRDGVLPKPPSGRGERAWWLEQTLAFIPPDRWTRDSGLDPAELVALFAQEKEWRAPLLEGLALAARRSENPAWAALLLEAPEISAPTRRALAAALPPDDLEAALLSSLNDKDALEEGSRSLLLLDALRVPLREATARAVLEGLARRISRGRNRNAWSEVWNWTERLGDLALRCPPAAAEGISWPEHLNVWSQWERPIAIFSETLRYRRAMLEELV</sequence>
<dbReference type="RefSeq" id="WP_183983387.1">
    <property type="nucleotide sequence ID" value="NZ_JACHHG010000001.1"/>
</dbReference>
<name>A0A841HTJ7_9DEIO</name>
<dbReference type="EMBL" id="JACHHG010000001">
    <property type="protein sequence ID" value="MBB6096677.1"/>
    <property type="molecule type" value="Genomic_DNA"/>
</dbReference>
<organism evidence="2 3">
    <name type="scientific">Deinobacterium chartae</name>
    <dbReference type="NCBI Taxonomy" id="521158"/>
    <lineage>
        <taxon>Bacteria</taxon>
        <taxon>Thermotogati</taxon>
        <taxon>Deinococcota</taxon>
        <taxon>Deinococci</taxon>
        <taxon>Deinococcales</taxon>
        <taxon>Deinococcaceae</taxon>
        <taxon>Deinobacterium</taxon>
    </lineage>
</organism>
<evidence type="ECO:0000313" key="2">
    <source>
        <dbReference type="EMBL" id="MBB6096677.1"/>
    </source>
</evidence>
<comment type="caution">
    <text evidence="2">The sequence shown here is derived from an EMBL/GenBank/DDBJ whole genome shotgun (WGS) entry which is preliminary data.</text>
</comment>
<accession>A0A841HTJ7</accession>
<dbReference type="Proteomes" id="UP000569951">
    <property type="component" value="Unassembled WGS sequence"/>
</dbReference>
<proteinExistence type="predicted"/>
<reference evidence="2 3" key="1">
    <citation type="submission" date="2020-08" db="EMBL/GenBank/DDBJ databases">
        <title>Genomic Encyclopedia of Type Strains, Phase IV (KMG-IV): sequencing the most valuable type-strain genomes for metagenomic binning, comparative biology and taxonomic classification.</title>
        <authorList>
            <person name="Goeker M."/>
        </authorList>
    </citation>
    <scope>NUCLEOTIDE SEQUENCE [LARGE SCALE GENOMIC DNA]</scope>
    <source>
        <strain evidence="2 3">DSM 21458</strain>
    </source>
</reference>
<evidence type="ECO:0000313" key="3">
    <source>
        <dbReference type="Proteomes" id="UP000569951"/>
    </source>
</evidence>
<dbReference type="InterPro" id="IPR043746">
    <property type="entry name" value="DUF5691"/>
</dbReference>